<evidence type="ECO:0000313" key="9">
    <source>
        <dbReference type="Proteomes" id="UP000678393"/>
    </source>
</evidence>
<dbReference type="OrthoDB" id="6153452at2759"/>
<accession>A0A8S3ZNP1</accession>
<comment type="caution">
    <text evidence="8">The sequence shown here is derived from an EMBL/GenBank/DDBJ whole genome shotgun (WGS) entry which is preliminary data.</text>
</comment>
<dbReference type="PANTHER" id="PTHR23023">
    <property type="entry name" value="DIMETHYLANILINE MONOOXYGENASE"/>
    <property type="match status" value="1"/>
</dbReference>
<evidence type="ECO:0000256" key="5">
    <source>
        <dbReference type="ARBA" id="ARBA00023002"/>
    </source>
</evidence>
<keyword evidence="5 6" id="KW-0560">Oxidoreductase</keyword>
<dbReference type="EMBL" id="CAJHNH020003505">
    <property type="protein sequence ID" value="CAG5129460.1"/>
    <property type="molecule type" value="Genomic_DNA"/>
</dbReference>
<evidence type="ECO:0000256" key="3">
    <source>
        <dbReference type="ARBA" id="ARBA00022827"/>
    </source>
</evidence>
<name>A0A8S3ZNP1_9EUPU</name>
<dbReference type="InterPro" id="IPR000960">
    <property type="entry name" value="Flavin_mOase"/>
</dbReference>
<sequence>MLFTRALMHSEDYIVKLNDLLIKVANGRLDHESAGIRPSDPPLFSGIAACDDIQGQIMSGRVKAYEGLARMEQDTAHFTDGQTVSGIDAIVFCTGYSPDLSFLDVNIIQDDGKMELYKMIFPLHEKHHTLALIGQHGADGPLAVCFETEARLATLVMAGKHKLPSLKQMKKEVDYWKLHTFYRRGNYKSYFLSALLLTDSVAYELGCYPSFWKIFIRDPVLAFRTRYGPTYAVHYRLLGPGSQWEKAARLSHSLYEEGTSSVRHRQVRKFQRPDVYMYNKLRTIRLLIVSAAITVVGCFAYRIMGTPDSRLLALFH</sequence>
<dbReference type="GO" id="GO:0050660">
    <property type="term" value="F:flavin adenine dinucleotide binding"/>
    <property type="evidence" value="ECO:0007669"/>
    <property type="project" value="InterPro"/>
</dbReference>
<keyword evidence="3 6" id="KW-0274">FAD</keyword>
<dbReference type="AlphaFoldDB" id="A0A8S3ZNP1"/>
<dbReference type="EC" id="1.-.-.-" evidence="6"/>
<dbReference type="Gene3D" id="3.50.50.60">
    <property type="entry name" value="FAD/NAD(P)-binding domain"/>
    <property type="match status" value="2"/>
</dbReference>
<keyword evidence="4" id="KW-0521">NADP</keyword>
<keyword evidence="9" id="KW-1185">Reference proteome</keyword>
<dbReference type="Pfam" id="PF00743">
    <property type="entry name" value="FMO-like"/>
    <property type="match status" value="1"/>
</dbReference>
<feature type="transmembrane region" description="Helical" evidence="7">
    <location>
        <begin position="286"/>
        <end position="304"/>
    </location>
</feature>
<protein>
    <recommendedName>
        <fullName evidence="6">Flavin-containing monooxygenase</fullName>
        <ecNumber evidence="6">1.-.-.-</ecNumber>
    </recommendedName>
</protein>
<comment type="similarity">
    <text evidence="1 6">Belongs to the FMO family.</text>
</comment>
<comment type="cofactor">
    <cofactor evidence="6">
        <name>FAD</name>
        <dbReference type="ChEBI" id="CHEBI:57692"/>
    </cofactor>
</comment>
<gene>
    <name evidence="8" type="ORF">CUNI_LOCUS15018</name>
</gene>
<reference evidence="8" key="1">
    <citation type="submission" date="2021-04" db="EMBL/GenBank/DDBJ databases">
        <authorList>
            <consortium name="Molecular Ecology Group"/>
        </authorList>
    </citation>
    <scope>NUCLEOTIDE SEQUENCE</scope>
</reference>
<keyword evidence="7" id="KW-0472">Membrane</keyword>
<keyword evidence="7" id="KW-1133">Transmembrane helix</keyword>
<evidence type="ECO:0000256" key="6">
    <source>
        <dbReference type="RuleBase" id="RU361177"/>
    </source>
</evidence>
<evidence type="ECO:0000256" key="4">
    <source>
        <dbReference type="ARBA" id="ARBA00022857"/>
    </source>
</evidence>
<keyword evidence="7" id="KW-0812">Transmembrane</keyword>
<proteinExistence type="inferred from homology"/>
<evidence type="ECO:0000256" key="7">
    <source>
        <dbReference type="SAM" id="Phobius"/>
    </source>
</evidence>
<dbReference type="InterPro" id="IPR036188">
    <property type="entry name" value="FAD/NAD-bd_sf"/>
</dbReference>
<dbReference type="GO" id="GO:0004499">
    <property type="term" value="F:N,N-dimethylaniline monooxygenase activity"/>
    <property type="evidence" value="ECO:0007669"/>
    <property type="project" value="InterPro"/>
</dbReference>
<dbReference type="InterPro" id="IPR050346">
    <property type="entry name" value="FMO-like"/>
</dbReference>
<keyword evidence="2 6" id="KW-0285">Flavoprotein</keyword>
<dbReference type="Proteomes" id="UP000678393">
    <property type="component" value="Unassembled WGS sequence"/>
</dbReference>
<dbReference type="GO" id="GO:0050661">
    <property type="term" value="F:NADP binding"/>
    <property type="evidence" value="ECO:0007669"/>
    <property type="project" value="InterPro"/>
</dbReference>
<evidence type="ECO:0000256" key="1">
    <source>
        <dbReference type="ARBA" id="ARBA00009183"/>
    </source>
</evidence>
<organism evidence="8 9">
    <name type="scientific">Candidula unifasciata</name>
    <dbReference type="NCBI Taxonomy" id="100452"/>
    <lineage>
        <taxon>Eukaryota</taxon>
        <taxon>Metazoa</taxon>
        <taxon>Spiralia</taxon>
        <taxon>Lophotrochozoa</taxon>
        <taxon>Mollusca</taxon>
        <taxon>Gastropoda</taxon>
        <taxon>Heterobranchia</taxon>
        <taxon>Euthyneura</taxon>
        <taxon>Panpulmonata</taxon>
        <taxon>Eupulmonata</taxon>
        <taxon>Stylommatophora</taxon>
        <taxon>Helicina</taxon>
        <taxon>Helicoidea</taxon>
        <taxon>Geomitridae</taxon>
        <taxon>Candidula</taxon>
    </lineage>
</organism>
<evidence type="ECO:0000256" key="2">
    <source>
        <dbReference type="ARBA" id="ARBA00022630"/>
    </source>
</evidence>
<keyword evidence="6" id="KW-0503">Monooxygenase</keyword>
<dbReference type="InterPro" id="IPR020946">
    <property type="entry name" value="Flavin_mOase-like"/>
</dbReference>
<evidence type="ECO:0000313" key="8">
    <source>
        <dbReference type="EMBL" id="CAG5129460.1"/>
    </source>
</evidence>
<dbReference type="PIRSF" id="PIRSF000332">
    <property type="entry name" value="FMO"/>
    <property type="match status" value="1"/>
</dbReference>